<keyword evidence="6" id="KW-1185">Reference proteome</keyword>
<feature type="modified residue" description="4-aspartylphosphate" evidence="2">
    <location>
        <position position="53"/>
    </location>
</feature>
<dbReference type="Gene3D" id="3.40.50.2300">
    <property type="match status" value="1"/>
</dbReference>
<comment type="caution">
    <text evidence="5">The sequence shown here is derived from an EMBL/GenBank/DDBJ whole genome shotgun (WGS) entry which is preliminary data.</text>
</comment>
<dbReference type="InterPro" id="IPR011006">
    <property type="entry name" value="CheY-like_superfamily"/>
</dbReference>
<proteinExistence type="predicted"/>
<dbReference type="PANTHER" id="PTHR44591">
    <property type="entry name" value="STRESS RESPONSE REGULATOR PROTEIN 1"/>
    <property type="match status" value="1"/>
</dbReference>
<dbReference type="InterPro" id="IPR050595">
    <property type="entry name" value="Bact_response_regulator"/>
</dbReference>
<feature type="domain" description="Response regulatory" evidence="4">
    <location>
        <begin position="5"/>
        <end position="120"/>
    </location>
</feature>
<evidence type="ECO:0000256" key="2">
    <source>
        <dbReference type="PROSITE-ProRule" id="PRU00169"/>
    </source>
</evidence>
<evidence type="ECO:0000256" key="1">
    <source>
        <dbReference type="ARBA" id="ARBA00022553"/>
    </source>
</evidence>
<dbReference type="PROSITE" id="PS50110">
    <property type="entry name" value="RESPONSE_REGULATORY"/>
    <property type="match status" value="1"/>
</dbReference>
<sequence length="375" mass="42340">MSALTLYCVDHDPVSRVVLKSIFERDHEVECFDSAEDCLARVAQRRPDLMLLDVELPGMNGYDLCRRIKDDYATHNLPVLFISHREDLAARLEGYEAGGEDFILKPYALDEVRRRVAVVQRALADAANLRQQLSDTEMLSSLLLSNMDEYAVLIKFMRTLNESEDLDAVAQALLAMLRAFHLQGAVQIRAPWQTFTLSEQGRDRPLEQAVIAHMATMDRIFEFNTRSVYNFAGVTVLVNDMPVHDSELCGRLRDHLAIAAEMADARVQSLIGGHRLRATQSGLAEVLEDTRRTLANYNRHQDDLHKGAAEHLHGLLTRLEVSFAPLGLSNELEEEIVDMVHARTQDILSLFQSSDDMADILVGLERRLEQVLHQG</sequence>
<dbReference type="CDD" id="cd00156">
    <property type="entry name" value="REC"/>
    <property type="match status" value="1"/>
</dbReference>
<gene>
    <name evidence="5" type="ORF">IFO67_14320</name>
</gene>
<dbReference type="SMART" id="SM00448">
    <property type="entry name" value="REC"/>
    <property type="match status" value="1"/>
</dbReference>
<reference evidence="6" key="1">
    <citation type="submission" date="2023-07" db="EMBL/GenBank/DDBJ databases">
        <title>Thauera sp. CAU 1555 isolated from sand of Yaerae Beach.</title>
        <authorList>
            <person name="Kim W."/>
        </authorList>
    </citation>
    <scope>NUCLEOTIDE SEQUENCE [LARGE SCALE GENOMIC DNA]</scope>
    <source>
        <strain evidence="6">CAU 1555</strain>
    </source>
</reference>
<organism evidence="5 6">
    <name type="scientific">Thauera sedimentorum</name>
    <dbReference type="NCBI Taxonomy" id="2767595"/>
    <lineage>
        <taxon>Bacteria</taxon>
        <taxon>Pseudomonadati</taxon>
        <taxon>Pseudomonadota</taxon>
        <taxon>Betaproteobacteria</taxon>
        <taxon>Rhodocyclales</taxon>
        <taxon>Zoogloeaceae</taxon>
        <taxon>Thauera</taxon>
    </lineage>
</organism>
<evidence type="ECO:0000313" key="6">
    <source>
        <dbReference type="Proteomes" id="UP000603602"/>
    </source>
</evidence>
<evidence type="ECO:0000313" key="5">
    <source>
        <dbReference type="EMBL" id="MBD8504068.1"/>
    </source>
</evidence>
<dbReference type="PANTHER" id="PTHR44591:SF3">
    <property type="entry name" value="RESPONSE REGULATORY DOMAIN-CONTAINING PROTEIN"/>
    <property type="match status" value="1"/>
</dbReference>
<accession>A0ABR9BDH9</accession>
<dbReference type="RefSeq" id="WP_187718848.1">
    <property type="nucleotide sequence ID" value="NZ_JACTAH010000002.1"/>
</dbReference>
<evidence type="ECO:0000256" key="3">
    <source>
        <dbReference type="SAM" id="Coils"/>
    </source>
</evidence>
<keyword evidence="3" id="KW-0175">Coiled coil</keyword>
<keyword evidence="1 2" id="KW-0597">Phosphoprotein</keyword>
<feature type="coiled-coil region" evidence="3">
    <location>
        <begin position="109"/>
        <end position="139"/>
    </location>
</feature>
<dbReference type="Pfam" id="PF00072">
    <property type="entry name" value="Response_reg"/>
    <property type="match status" value="1"/>
</dbReference>
<dbReference type="SUPFAM" id="SSF52172">
    <property type="entry name" value="CheY-like"/>
    <property type="match status" value="1"/>
</dbReference>
<name>A0ABR9BDH9_9RHOO</name>
<evidence type="ECO:0000259" key="4">
    <source>
        <dbReference type="PROSITE" id="PS50110"/>
    </source>
</evidence>
<dbReference type="InterPro" id="IPR001789">
    <property type="entry name" value="Sig_transdc_resp-reg_receiver"/>
</dbReference>
<dbReference type="EMBL" id="JACYTO010000002">
    <property type="protein sequence ID" value="MBD8504068.1"/>
    <property type="molecule type" value="Genomic_DNA"/>
</dbReference>
<dbReference type="Proteomes" id="UP000603602">
    <property type="component" value="Unassembled WGS sequence"/>
</dbReference>
<protein>
    <submittedName>
        <fullName evidence="5">Response regulator</fullName>
    </submittedName>
</protein>